<dbReference type="PIRSF" id="PIRSF005814">
    <property type="entry name" value="MutS_YshD"/>
    <property type="match status" value="1"/>
</dbReference>
<feature type="domain" description="Smr" evidence="9">
    <location>
        <begin position="706"/>
        <end position="781"/>
    </location>
</feature>
<keyword evidence="5 7" id="KW-0694">RNA-binding</keyword>
<proteinExistence type="inferred from homology"/>
<dbReference type="SUPFAM" id="SSF48334">
    <property type="entry name" value="DNA repair protein MutS, domain III"/>
    <property type="match status" value="1"/>
</dbReference>
<dbReference type="Proteomes" id="UP000070467">
    <property type="component" value="Unassembled WGS sequence"/>
</dbReference>
<comment type="subunit">
    <text evidence="7">Homodimer. Binds to stalled ribosomes, contacting rRNA.</text>
</comment>
<name>A0ABR5TMV4_9BACL</name>
<dbReference type="InterPro" id="IPR036187">
    <property type="entry name" value="DNA_mismatch_repair_MutS_sf"/>
</dbReference>
<dbReference type="InterPro" id="IPR027417">
    <property type="entry name" value="P-loop_NTPase"/>
</dbReference>
<dbReference type="EC" id="3.1.-.-" evidence="7"/>
<dbReference type="EMBL" id="LSDB01000008">
    <property type="protein sequence ID" value="KXB58658.1"/>
    <property type="molecule type" value="Genomic_DNA"/>
</dbReference>
<dbReference type="Pfam" id="PF20297">
    <property type="entry name" value="MSSS"/>
    <property type="match status" value="1"/>
</dbReference>
<dbReference type="SMART" id="SM00463">
    <property type="entry name" value="SMR"/>
    <property type="match status" value="1"/>
</dbReference>
<feature type="coiled-coil region" evidence="8">
    <location>
        <begin position="496"/>
        <end position="576"/>
    </location>
</feature>
<keyword evidence="2 7" id="KW-0547">Nucleotide-binding</keyword>
<dbReference type="Pfam" id="PF00488">
    <property type="entry name" value="MutS_V"/>
    <property type="match status" value="1"/>
</dbReference>
<reference evidence="10 11" key="1">
    <citation type="submission" date="2016-01" db="EMBL/GenBank/DDBJ databases">
        <authorList>
            <person name="Mitreva M."/>
            <person name="Pepin K.H."/>
            <person name="Mihindukulasuriya K.A."/>
            <person name="Fulton R."/>
            <person name="Fronick C."/>
            <person name="O'Laughlin M."/>
            <person name="Miner T."/>
            <person name="Herter B."/>
            <person name="Rosa B.A."/>
            <person name="Cordes M."/>
            <person name="Tomlinson C."/>
            <person name="Wollam A."/>
            <person name="Palsikar V.B."/>
            <person name="Mardis E.R."/>
            <person name="Wilson R.K."/>
        </authorList>
    </citation>
    <scope>NUCLEOTIDE SEQUENCE [LARGE SCALE GENOMIC DNA]</scope>
    <source>
        <strain evidence="10 11">KA00071</strain>
    </source>
</reference>
<dbReference type="Gene3D" id="3.40.50.300">
    <property type="entry name" value="P-loop containing nucleotide triphosphate hydrolases"/>
    <property type="match status" value="1"/>
</dbReference>
<dbReference type="Gene3D" id="3.30.1370.110">
    <property type="match status" value="1"/>
</dbReference>
<comment type="function">
    <text evidence="7">Acts as a ribosome collision sensor, splitting the ribosome into its 2 subunits. Detects stalled/collided 70S ribosomes which it binds and splits by an ATP-hydrolysis driven conformational change. Acts upstream of the ribosome quality control system (RQC), a ribosome-associated complex that mediates the extraction of incompletely synthesized nascent chains from stalled ribosomes and their subsequent degradation. Probably generates substrates for RQC.</text>
</comment>
<dbReference type="PROSITE" id="PS00486">
    <property type="entry name" value="DNA_MISMATCH_REPAIR_2"/>
    <property type="match status" value="1"/>
</dbReference>
<keyword evidence="7" id="KW-0540">Nuclease</keyword>
<dbReference type="InterPro" id="IPR036063">
    <property type="entry name" value="Smr_dom_sf"/>
</dbReference>
<evidence type="ECO:0000256" key="2">
    <source>
        <dbReference type="ARBA" id="ARBA00022741"/>
    </source>
</evidence>
<comment type="similarity">
    <text evidence="7">Belongs to the DNA mismatch repair MutS family. MutS2 subfamily.</text>
</comment>
<gene>
    <name evidence="7" type="primary">mutS2</name>
    <name evidence="7" type="synonym">rqcU</name>
    <name evidence="10" type="ORF">HMPREF1871_00424</name>
</gene>
<dbReference type="Pfam" id="PF01713">
    <property type="entry name" value="Smr"/>
    <property type="match status" value="1"/>
</dbReference>
<organism evidence="10 11">
    <name type="scientific">Gemelliphila asaccharolytica</name>
    <dbReference type="NCBI Taxonomy" id="502393"/>
    <lineage>
        <taxon>Bacteria</taxon>
        <taxon>Bacillati</taxon>
        <taxon>Bacillota</taxon>
        <taxon>Bacilli</taxon>
        <taxon>Bacillales</taxon>
        <taxon>Gemellaceae</taxon>
        <taxon>Gemelliphila</taxon>
    </lineage>
</organism>
<keyword evidence="6 7" id="KW-0238">DNA-binding</keyword>
<evidence type="ECO:0000256" key="3">
    <source>
        <dbReference type="ARBA" id="ARBA00022801"/>
    </source>
</evidence>
<dbReference type="InterPro" id="IPR046893">
    <property type="entry name" value="MSSS"/>
</dbReference>
<feature type="binding site" evidence="7">
    <location>
        <begin position="333"/>
        <end position="340"/>
    </location>
    <ligand>
        <name>ATP</name>
        <dbReference type="ChEBI" id="CHEBI:30616"/>
    </ligand>
</feature>
<dbReference type="InterPro" id="IPR005747">
    <property type="entry name" value="MutS2"/>
</dbReference>
<sequence length="781" mass="90270">MKTSVIKKINLDLILDDIEKYCFSEMSIKKIKNLQYIKSYEELLKIHKENLETYYFIKNNGNEINFKIYDYYDILKKSKIKSILSEKEIYKILNNLKIYKNFKNFFKKTTLDENDFPILSGYLDNVEDHTKLLNFLNKILDEDGYIRNDASHELKTLNINILKFEKSLENTVATIVKKFQNKLSENIITKRNDHYVILVKSEFKNDFDGIIHDKSSTGNTFYIEPNEIVNIYNKISILKREKKQEINRILKLVTETISKETNSLEHSLLNFSKIEFSFSKMNFCISKNFNPPIILNNQIIKLKNLYNPLIDESHRVKNDIFLSNNGDSLIITGPNTGGKTVLLKSLAVAIFLAHIGMFIPADANSKIGYYKDIFIDIGDNQSIKNNLSTFSSHIKNIINIVKNSDENSIVLLDELCSGTDPIEGAALSIAILNKFKEKKATIFCTTHYSEIKNYCYESNYYKNASLYFDLTTLKPTYKLIIGLPGQSNAIKISYMLGLEKDIIADAEKNLKNLKNENNLYVEKLSENIKKYSDKIAFLDEQIKSLDEIESTFIHILKDFKKSKEVLNNNLKRKFNEEIESKKIEIKNIYNSMKDNSRTLKQHEINDYIQQIEKLRYDLSDNCNKDITNNNCDKISVGDSVLVIKYNQKALVTKIINDKIQVKLGLLKIVLNRKEVILLNNEEKEDENKKTNNFIFKRNNDNISLDVNVIGKNTEDALIEVEKYIDKVLIAGYDSFTIIHGVGSGILRKNIAKYLEKNKYILNFRSGNENEGGLGVTVVNMK</sequence>
<comment type="caution">
    <text evidence="10">The sequence shown here is derived from an EMBL/GenBank/DDBJ whole genome shotgun (WGS) entry which is preliminary data.</text>
</comment>
<dbReference type="PROSITE" id="PS50828">
    <property type="entry name" value="SMR"/>
    <property type="match status" value="1"/>
</dbReference>
<dbReference type="EC" id="3.6.4.-" evidence="7"/>
<keyword evidence="4 7" id="KW-0067">ATP-binding</keyword>
<evidence type="ECO:0000256" key="4">
    <source>
        <dbReference type="ARBA" id="ARBA00022840"/>
    </source>
</evidence>
<dbReference type="HAMAP" id="MF_00092">
    <property type="entry name" value="MutS2"/>
    <property type="match status" value="1"/>
</dbReference>
<keyword evidence="7" id="KW-0255">Endonuclease</keyword>
<evidence type="ECO:0000256" key="1">
    <source>
        <dbReference type="ARBA" id="ARBA00022730"/>
    </source>
</evidence>
<dbReference type="RefSeq" id="WP_066129400.1">
    <property type="nucleotide sequence ID" value="NZ_KQ959861.1"/>
</dbReference>
<dbReference type="InterPro" id="IPR007696">
    <property type="entry name" value="DNA_mismatch_repair_MutS_core"/>
</dbReference>
<dbReference type="InterPro" id="IPR002625">
    <property type="entry name" value="Smr_dom"/>
</dbReference>
<dbReference type="SMART" id="SM00534">
    <property type="entry name" value="MUTSac"/>
    <property type="match status" value="1"/>
</dbReference>
<dbReference type="PANTHER" id="PTHR48466">
    <property type="entry name" value="OS10G0509000 PROTEIN-RELATED"/>
    <property type="match status" value="1"/>
</dbReference>
<evidence type="ECO:0000256" key="5">
    <source>
        <dbReference type="ARBA" id="ARBA00022884"/>
    </source>
</evidence>
<dbReference type="InterPro" id="IPR000432">
    <property type="entry name" value="DNA_mismatch_repair_MutS_C"/>
</dbReference>
<evidence type="ECO:0000256" key="6">
    <source>
        <dbReference type="ARBA" id="ARBA00023125"/>
    </source>
</evidence>
<dbReference type="PANTHER" id="PTHR48466:SF2">
    <property type="entry name" value="OS10G0509000 PROTEIN"/>
    <property type="match status" value="1"/>
</dbReference>
<dbReference type="SUPFAM" id="SSF52540">
    <property type="entry name" value="P-loop containing nucleoside triphosphate hydrolases"/>
    <property type="match status" value="1"/>
</dbReference>
<dbReference type="SMART" id="SM00533">
    <property type="entry name" value="MUTSd"/>
    <property type="match status" value="1"/>
</dbReference>
<keyword evidence="1 7" id="KW-0699">rRNA-binding</keyword>
<protein>
    <recommendedName>
        <fullName evidence="7">Endonuclease MutS2</fullName>
        <ecNumber evidence="7">3.1.-.-</ecNumber>
    </recommendedName>
    <alternativeName>
        <fullName evidence="7">Ribosome-associated protein quality control-upstream factor</fullName>
        <shortName evidence="7">RQC-upstream factor</shortName>
        <shortName evidence="7">RqcU</shortName>
        <ecNumber evidence="7">3.6.4.-</ecNumber>
    </alternativeName>
</protein>
<dbReference type="NCBIfam" id="TIGR01069">
    <property type="entry name" value="mutS2"/>
    <property type="match status" value="1"/>
</dbReference>
<evidence type="ECO:0000259" key="9">
    <source>
        <dbReference type="PROSITE" id="PS50828"/>
    </source>
</evidence>
<accession>A0ABR5TMV4</accession>
<evidence type="ECO:0000256" key="8">
    <source>
        <dbReference type="SAM" id="Coils"/>
    </source>
</evidence>
<keyword evidence="11" id="KW-1185">Reference proteome</keyword>
<evidence type="ECO:0000313" key="11">
    <source>
        <dbReference type="Proteomes" id="UP000070467"/>
    </source>
</evidence>
<keyword evidence="3 7" id="KW-0378">Hydrolase</keyword>
<comment type="function">
    <text evidence="7">Endonuclease that is involved in the suppression of homologous recombination and thus may have a key role in the control of bacterial genetic diversity.</text>
</comment>
<evidence type="ECO:0000256" key="7">
    <source>
        <dbReference type="HAMAP-Rule" id="MF_00092"/>
    </source>
</evidence>
<keyword evidence="8" id="KW-0175">Coiled coil</keyword>
<evidence type="ECO:0000313" key="10">
    <source>
        <dbReference type="EMBL" id="KXB58658.1"/>
    </source>
</evidence>
<dbReference type="InterPro" id="IPR045076">
    <property type="entry name" value="MutS"/>
</dbReference>